<evidence type="ECO:0000313" key="2">
    <source>
        <dbReference type="Proteomes" id="UP000269097"/>
    </source>
</evidence>
<gene>
    <name evidence="1" type="ORF">EAV92_19475</name>
</gene>
<sequence length="60" mass="6998">MGEQSEFKPGDQAPNDGIYIEVGENDFHMHIENPKKVRMRAGGRFPVTTNHNRIWKRFRG</sequence>
<dbReference type="InterPro" id="IPR025549">
    <property type="entry name" value="YjzC"/>
</dbReference>
<dbReference type="Pfam" id="PF14168">
    <property type="entry name" value="YjzC"/>
    <property type="match status" value="1"/>
</dbReference>
<organism evidence="1 2">
    <name type="scientific">Cohnella candidum</name>
    <dbReference type="NCBI Taxonomy" id="2674991"/>
    <lineage>
        <taxon>Bacteria</taxon>
        <taxon>Bacillati</taxon>
        <taxon>Bacillota</taxon>
        <taxon>Bacilli</taxon>
        <taxon>Bacillales</taxon>
        <taxon>Paenibacillaceae</taxon>
        <taxon>Cohnella</taxon>
    </lineage>
</organism>
<reference evidence="1 2" key="1">
    <citation type="submission" date="2018-10" db="EMBL/GenBank/DDBJ databases">
        <title>Genome Sequence of Cohnella sp.</title>
        <authorList>
            <person name="Srinivasan S."/>
            <person name="Kim M.K."/>
        </authorList>
    </citation>
    <scope>NUCLEOTIDE SEQUENCE [LARGE SCALE GENOMIC DNA]</scope>
    <source>
        <strain evidence="1 2">18JY8-7</strain>
    </source>
</reference>
<keyword evidence="2" id="KW-1185">Reference proteome</keyword>
<dbReference type="KEGG" id="coh:EAV92_19475"/>
<dbReference type="Proteomes" id="UP000269097">
    <property type="component" value="Chromosome"/>
</dbReference>
<dbReference type="RefSeq" id="WP_123042638.1">
    <property type="nucleotide sequence ID" value="NZ_CP033433.1"/>
</dbReference>
<dbReference type="EMBL" id="CP033433">
    <property type="protein sequence ID" value="AYQ74558.1"/>
    <property type="molecule type" value="Genomic_DNA"/>
</dbReference>
<protein>
    <submittedName>
        <fullName evidence="1">YjzC family protein</fullName>
    </submittedName>
</protein>
<name>A0A3G3K261_9BACL</name>
<dbReference type="AlphaFoldDB" id="A0A3G3K261"/>
<evidence type="ECO:0000313" key="1">
    <source>
        <dbReference type="EMBL" id="AYQ74558.1"/>
    </source>
</evidence>
<accession>A0A3G3K261</accession>
<proteinExistence type="predicted"/>